<dbReference type="Pfam" id="PF00730">
    <property type="entry name" value="HhH-GPD"/>
    <property type="match status" value="1"/>
</dbReference>
<dbReference type="PIRSF" id="PIRSF001435">
    <property type="entry name" value="Nth"/>
    <property type="match status" value="1"/>
</dbReference>
<reference evidence="6" key="1">
    <citation type="submission" date="2021-05" db="EMBL/GenBank/DDBJ databases">
        <title>Pangenome of Leuconostoc gelidum warrants species status for Leuconostoc gelidum subsp. gasicomitatum.</title>
        <authorList>
            <person name="Johansson P."/>
            <person name="Sade E."/>
            <person name="Hultman J."/>
            <person name="Auvinen P."/>
            <person name="Bjorkroth J."/>
        </authorList>
    </citation>
    <scope>NUCLEOTIDE SEQUENCE</scope>
    <source>
        <strain evidence="6">A.21.4</strain>
    </source>
</reference>
<keyword evidence="6" id="KW-0255">Endonuclease</keyword>
<keyword evidence="6" id="KW-0540">Nuclease</keyword>
<dbReference type="SUPFAM" id="SSF48150">
    <property type="entry name" value="DNA-glycosylase"/>
    <property type="match status" value="1"/>
</dbReference>
<dbReference type="Proteomes" id="UP000752647">
    <property type="component" value="Unassembled WGS sequence"/>
</dbReference>
<evidence type="ECO:0000259" key="5">
    <source>
        <dbReference type="SMART" id="SM00478"/>
    </source>
</evidence>
<evidence type="ECO:0000256" key="4">
    <source>
        <dbReference type="ARBA" id="ARBA00023014"/>
    </source>
</evidence>
<dbReference type="EMBL" id="JAHBFI010000013">
    <property type="protein sequence ID" value="MBZ5962547.1"/>
    <property type="molecule type" value="Genomic_DNA"/>
</dbReference>
<protein>
    <submittedName>
        <fullName evidence="6">Endonuclease III</fullName>
    </submittedName>
</protein>
<evidence type="ECO:0000313" key="7">
    <source>
        <dbReference type="Proteomes" id="UP000752647"/>
    </source>
</evidence>
<proteinExistence type="predicted"/>
<keyword evidence="6" id="KW-0378">Hydrolase</keyword>
<dbReference type="RefSeq" id="WP_010381607.1">
    <property type="nucleotide sequence ID" value="NZ_BPKT01000002.1"/>
</dbReference>
<evidence type="ECO:0000256" key="3">
    <source>
        <dbReference type="ARBA" id="ARBA00023004"/>
    </source>
</evidence>
<dbReference type="OMA" id="WWWPNAL"/>
<gene>
    <name evidence="6" type="ORF">KIJ12_05200</name>
</gene>
<dbReference type="GO" id="GO:0051539">
    <property type="term" value="F:4 iron, 4 sulfur cluster binding"/>
    <property type="evidence" value="ECO:0007669"/>
    <property type="project" value="UniProtKB-KW"/>
</dbReference>
<sequence>MIFKANYYETFQELLSKHGHQGWWPAESDWEMMIGAVLVQNTSWTNVQKSITNLKEITDFNPALILNTPQKKLIDAIKPSGFYNAKSKTIKELFTLLSKHKFNLIYLNKNHTTNELRNILLSVTGIGPETADDILLYVFNRPVFIPDSYTRKLVAFLENVEFKSLSYQSLKRDLEPSIINQMTLSELQEFHALIDEYGTEFINKSQKYPNVNPFG</sequence>
<evidence type="ECO:0000256" key="2">
    <source>
        <dbReference type="ARBA" id="ARBA00022723"/>
    </source>
</evidence>
<keyword evidence="4" id="KW-0411">Iron-sulfur</keyword>
<dbReference type="GO" id="GO:0006284">
    <property type="term" value="P:base-excision repair"/>
    <property type="evidence" value="ECO:0007669"/>
    <property type="project" value="InterPro"/>
</dbReference>
<dbReference type="GeneID" id="34300823"/>
<feature type="domain" description="HhH-GPD" evidence="5">
    <location>
        <begin position="38"/>
        <end position="200"/>
    </location>
</feature>
<dbReference type="InterPro" id="IPR011257">
    <property type="entry name" value="DNA_glycosylase"/>
</dbReference>
<accession>A0A9Q3SY81</accession>
<keyword evidence="3" id="KW-0408">Iron</keyword>
<keyword evidence="2" id="KW-0479">Metal-binding</keyword>
<dbReference type="SMART" id="SM00478">
    <property type="entry name" value="ENDO3c"/>
    <property type="match status" value="1"/>
</dbReference>
<dbReference type="AlphaFoldDB" id="A0A9Q3SY81"/>
<dbReference type="CDD" id="cd00056">
    <property type="entry name" value="ENDO3c"/>
    <property type="match status" value="1"/>
</dbReference>
<dbReference type="InterPro" id="IPR003265">
    <property type="entry name" value="HhH-GPD_domain"/>
</dbReference>
<dbReference type="PANTHER" id="PTHR10359:SF19">
    <property type="entry name" value="DNA REPAIR GLYCOSYLASE MJ1434-RELATED"/>
    <property type="match status" value="1"/>
</dbReference>
<dbReference type="GO" id="GO:0004519">
    <property type="term" value="F:endonuclease activity"/>
    <property type="evidence" value="ECO:0007669"/>
    <property type="project" value="UniProtKB-KW"/>
</dbReference>
<evidence type="ECO:0000256" key="1">
    <source>
        <dbReference type="ARBA" id="ARBA00022485"/>
    </source>
</evidence>
<dbReference type="Gene3D" id="1.10.340.30">
    <property type="entry name" value="Hypothetical protein, domain 2"/>
    <property type="match status" value="1"/>
</dbReference>
<dbReference type="GO" id="GO:0046872">
    <property type="term" value="F:metal ion binding"/>
    <property type="evidence" value="ECO:0007669"/>
    <property type="project" value="UniProtKB-KW"/>
</dbReference>
<dbReference type="PANTHER" id="PTHR10359">
    <property type="entry name" value="A/G-SPECIFIC ADENINE GLYCOSYLASE/ENDONUCLEASE III"/>
    <property type="match status" value="1"/>
</dbReference>
<organism evidence="6 7">
    <name type="scientific">Leuconostoc gasicomitatum</name>
    <dbReference type="NCBI Taxonomy" id="115778"/>
    <lineage>
        <taxon>Bacteria</taxon>
        <taxon>Bacillati</taxon>
        <taxon>Bacillota</taxon>
        <taxon>Bacilli</taxon>
        <taxon>Lactobacillales</taxon>
        <taxon>Lactobacillaceae</taxon>
        <taxon>Leuconostoc</taxon>
        <taxon>Leuconostoc gelidum group</taxon>
    </lineage>
</organism>
<evidence type="ECO:0000313" key="6">
    <source>
        <dbReference type="EMBL" id="MBZ5962547.1"/>
    </source>
</evidence>
<name>A0A9Q3SY81_9LACO</name>
<comment type="caution">
    <text evidence="6">The sequence shown here is derived from an EMBL/GenBank/DDBJ whole genome shotgun (WGS) entry which is preliminary data.</text>
</comment>
<keyword evidence="1" id="KW-0004">4Fe-4S</keyword>